<dbReference type="Pfam" id="PF00583">
    <property type="entry name" value="Acetyltransf_1"/>
    <property type="match status" value="1"/>
</dbReference>
<sequence>MTPAGTIDYRVSAPVDGPSLDALMDAAWPDHARMDPEVLRRHSAGWVCAYDGADLVGFVNVAWDGATHFFLLDTTVAPSHQRRGIGLGLVERAATLSRDRGGDWLHVDHDEELTPFYEACGFTTTPAGLIGLTG</sequence>
<evidence type="ECO:0000259" key="3">
    <source>
        <dbReference type="PROSITE" id="PS51186"/>
    </source>
</evidence>
<reference evidence="4" key="1">
    <citation type="submission" date="2020-02" db="EMBL/GenBank/DDBJ databases">
        <authorList>
            <person name="Meier V. D."/>
        </authorList>
    </citation>
    <scope>NUCLEOTIDE SEQUENCE</scope>
    <source>
        <strain evidence="4">AVDCRST_MAG41</strain>
    </source>
</reference>
<dbReference type="SUPFAM" id="SSF55729">
    <property type="entry name" value="Acyl-CoA N-acyltransferases (Nat)"/>
    <property type="match status" value="1"/>
</dbReference>
<evidence type="ECO:0000256" key="2">
    <source>
        <dbReference type="ARBA" id="ARBA00023315"/>
    </source>
</evidence>
<accession>A0A6J4IUC5</accession>
<feature type="domain" description="N-acetyltransferase" evidence="3">
    <location>
        <begin position="7"/>
        <end position="134"/>
    </location>
</feature>
<dbReference type="InterPro" id="IPR016181">
    <property type="entry name" value="Acyl_CoA_acyltransferase"/>
</dbReference>
<dbReference type="PROSITE" id="PS51186">
    <property type="entry name" value="GNAT"/>
    <property type="match status" value="1"/>
</dbReference>
<dbReference type="PANTHER" id="PTHR43877">
    <property type="entry name" value="AMINOALKYLPHOSPHONATE N-ACETYLTRANSFERASE-RELATED-RELATED"/>
    <property type="match status" value="1"/>
</dbReference>
<keyword evidence="2" id="KW-0012">Acyltransferase</keyword>
<keyword evidence="1" id="KW-0808">Transferase</keyword>
<dbReference type="Gene3D" id="3.40.630.30">
    <property type="match status" value="1"/>
</dbReference>
<organism evidence="4">
    <name type="scientific">uncultured Mycobacteriales bacterium</name>
    <dbReference type="NCBI Taxonomy" id="581187"/>
    <lineage>
        <taxon>Bacteria</taxon>
        <taxon>Bacillati</taxon>
        <taxon>Actinomycetota</taxon>
        <taxon>Actinomycetes</taxon>
        <taxon>Mycobacteriales</taxon>
        <taxon>environmental samples</taxon>
    </lineage>
</organism>
<dbReference type="InterPro" id="IPR000182">
    <property type="entry name" value="GNAT_dom"/>
</dbReference>
<gene>
    <name evidence="4" type="ORF">AVDCRST_MAG41-2436</name>
</gene>
<evidence type="ECO:0000256" key="1">
    <source>
        <dbReference type="ARBA" id="ARBA00022679"/>
    </source>
</evidence>
<dbReference type="GO" id="GO:0016747">
    <property type="term" value="F:acyltransferase activity, transferring groups other than amino-acyl groups"/>
    <property type="evidence" value="ECO:0007669"/>
    <property type="project" value="InterPro"/>
</dbReference>
<dbReference type="EMBL" id="CADCTP010000225">
    <property type="protein sequence ID" value="CAA9262207.1"/>
    <property type="molecule type" value="Genomic_DNA"/>
</dbReference>
<proteinExistence type="predicted"/>
<dbReference type="CDD" id="cd04301">
    <property type="entry name" value="NAT_SF"/>
    <property type="match status" value="1"/>
</dbReference>
<evidence type="ECO:0000313" key="4">
    <source>
        <dbReference type="EMBL" id="CAA9262207.1"/>
    </source>
</evidence>
<dbReference type="AlphaFoldDB" id="A0A6J4IUC5"/>
<dbReference type="InterPro" id="IPR050832">
    <property type="entry name" value="Bact_Acetyltransf"/>
</dbReference>
<protein>
    <recommendedName>
        <fullName evidence="3">N-acetyltransferase domain-containing protein</fullName>
    </recommendedName>
</protein>
<name>A0A6J4IUC5_9ACTN</name>